<dbReference type="AlphaFoldDB" id="A0AB39E400"/>
<evidence type="ECO:0000313" key="4">
    <source>
        <dbReference type="EMBL" id="XDJ85008.1"/>
    </source>
</evidence>
<evidence type="ECO:0000313" key="2">
    <source>
        <dbReference type="EMBL" id="XDJ64335.1"/>
    </source>
</evidence>
<accession>A0AB39E400</accession>
<dbReference type="EMBL" id="CP158268">
    <property type="protein sequence ID" value="XDJ85008.1"/>
    <property type="molecule type" value="Genomic_DNA"/>
</dbReference>
<gene>
    <name evidence="3" type="ORF">ABRY91_05370</name>
    <name evidence="1" type="ORF">ABRY92_00010</name>
    <name evidence="2" type="ORF">ABRZ03_03000</name>
    <name evidence="4" type="ORF">ABRZ08_12530</name>
</gene>
<reference evidence="1" key="1">
    <citation type="submission" date="2024-05" db="EMBL/GenBank/DDBJ databases">
        <authorList>
            <person name="Luo Y.-C."/>
            <person name="Nicholds J."/>
            <person name="Mortimer T."/>
            <person name="Maboni G."/>
        </authorList>
    </citation>
    <scope>NUCLEOTIDE SEQUENCE</scope>
    <source>
        <strain evidence="4">140124</strain>
        <strain evidence="3">145849</strain>
        <strain evidence="2">145850</strain>
        <strain evidence="1">145852</strain>
    </source>
</reference>
<evidence type="ECO:0000313" key="3">
    <source>
        <dbReference type="EMBL" id="XDJ67458.1"/>
    </source>
</evidence>
<evidence type="ECO:0000313" key="1">
    <source>
        <dbReference type="EMBL" id="XDJ61049.1"/>
    </source>
</evidence>
<dbReference type="RefSeq" id="WP_368641669.1">
    <property type="nucleotide sequence ID" value="NZ_CP158259.1"/>
</dbReference>
<name>A0AB39E400_9BURK</name>
<dbReference type="InterPro" id="IPR022061">
    <property type="entry name" value="DUF3617"/>
</dbReference>
<sequence length="233" mass="26085">MACSEMDIQDVTAQYQHVRNVLVQLETLIRSAGGEFHGAEILFLFRWIGVDVETVFMIGCLSGDPLLGRCACRVKRPLWYQQAVRVRSLRTARLAAMLEGMQETLAQMPEAQRKQMEQMMAQSGASFTQPNVLRQCLTVEAAKGEFKPTVDDAGMQCSEVDWHGSRTEGRYSMNCTNADGEWKIDGRIWDATSKSYKSEMTLHGVVDNQPVSIEMSQAARWVGADCQGIQPLQ</sequence>
<proteinExistence type="predicted"/>
<dbReference type="EMBL" id="CP158260">
    <property type="protein sequence ID" value="XDJ64335.1"/>
    <property type="molecule type" value="Genomic_DNA"/>
</dbReference>
<dbReference type="EMBL" id="CP158261">
    <property type="protein sequence ID" value="XDJ67458.1"/>
    <property type="molecule type" value="Genomic_DNA"/>
</dbReference>
<dbReference type="EMBL" id="CP158259">
    <property type="protein sequence ID" value="XDJ61049.1"/>
    <property type="molecule type" value="Genomic_DNA"/>
</dbReference>
<protein>
    <submittedName>
        <fullName evidence="1">DUF3617 domain-containing protein</fullName>
    </submittedName>
</protein>
<organism evidence="1">
    <name type="scientific">Castellaniella ginsengisoli</name>
    <dbReference type="NCBI Taxonomy" id="546114"/>
    <lineage>
        <taxon>Bacteria</taxon>
        <taxon>Pseudomonadati</taxon>
        <taxon>Pseudomonadota</taxon>
        <taxon>Betaproteobacteria</taxon>
        <taxon>Burkholderiales</taxon>
        <taxon>Alcaligenaceae</taxon>
        <taxon>Castellaniella</taxon>
    </lineage>
</organism>
<dbReference type="Pfam" id="PF12276">
    <property type="entry name" value="DUF3617"/>
    <property type="match status" value="1"/>
</dbReference>